<gene>
    <name evidence="1" type="ORF">ACFSCX_08925</name>
</gene>
<proteinExistence type="predicted"/>
<evidence type="ECO:0000313" key="1">
    <source>
        <dbReference type="EMBL" id="MFD1736689.1"/>
    </source>
</evidence>
<dbReference type="EMBL" id="JBHUEM010000009">
    <property type="protein sequence ID" value="MFD1736689.1"/>
    <property type="molecule type" value="Genomic_DNA"/>
</dbReference>
<organism evidence="1 2">
    <name type="scientific">Bacillus salitolerans</name>
    <dbReference type="NCBI Taxonomy" id="1437434"/>
    <lineage>
        <taxon>Bacteria</taxon>
        <taxon>Bacillati</taxon>
        <taxon>Bacillota</taxon>
        <taxon>Bacilli</taxon>
        <taxon>Bacillales</taxon>
        <taxon>Bacillaceae</taxon>
        <taxon>Bacillus</taxon>
    </lineage>
</organism>
<protein>
    <submittedName>
        <fullName evidence="1">YrzQ family protein</fullName>
    </submittedName>
</protein>
<dbReference type="Proteomes" id="UP001597214">
    <property type="component" value="Unassembled WGS sequence"/>
</dbReference>
<sequence length="44" mass="5123">MNRTLTSLIAMGVGAYAYHKAQERNLMSNRNMKKLRKRMTNLLP</sequence>
<reference evidence="2" key="1">
    <citation type="journal article" date="2019" name="Int. J. Syst. Evol. Microbiol.">
        <title>The Global Catalogue of Microorganisms (GCM) 10K type strain sequencing project: providing services to taxonomists for standard genome sequencing and annotation.</title>
        <authorList>
            <consortium name="The Broad Institute Genomics Platform"/>
            <consortium name="The Broad Institute Genome Sequencing Center for Infectious Disease"/>
            <person name="Wu L."/>
            <person name="Ma J."/>
        </authorList>
    </citation>
    <scope>NUCLEOTIDE SEQUENCE [LARGE SCALE GENOMIC DNA]</scope>
    <source>
        <strain evidence="2">CCUG 49339</strain>
    </source>
</reference>
<evidence type="ECO:0000313" key="2">
    <source>
        <dbReference type="Proteomes" id="UP001597214"/>
    </source>
</evidence>
<dbReference type="InterPro" id="IPR025029">
    <property type="entry name" value="DUF3918"/>
</dbReference>
<dbReference type="RefSeq" id="WP_377927851.1">
    <property type="nucleotide sequence ID" value="NZ_JBHUEM010000009.1"/>
</dbReference>
<name>A0ABW4LPI3_9BACI</name>
<comment type="caution">
    <text evidence="1">The sequence shown here is derived from an EMBL/GenBank/DDBJ whole genome shotgun (WGS) entry which is preliminary data.</text>
</comment>
<keyword evidence="2" id="KW-1185">Reference proteome</keyword>
<accession>A0ABW4LPI3</accession>
<dbReference type="Pfam" id="PF13056">
    <property type="entry name" value="DUF3918"/>
    <property type="match status" value="1"/>
</dbReference>